<accession>A0AAN6XX17</accession>
<dbReference type="Proteomes" id="UP001301769">
    <property type="component" value="Unassembled WGS sequence"/>
</dbReference>
<protein>
    <submittedName>
        <fullName evidence="2">Uncharacterized protein</fullName>
    </submittedName>
</protein>
<dbReference type="InterPro" id="IPR009003">
    <property type="entry name" value="Peptidase_S1_PA"/>
</dbReference>
<proteinExistence type="predicted"/>
<evidence type="ECO:0000256" key="1">
    <source>
        <dbReference type="SAM" id="SignalP"/>
    </source>
</evidence>
<reference evidence="2" key="2">
    <citation type="submission" date="2023-05" db="EMBL/GenBank/DDBJ databases">
        <authorList>
            <consortium name="Lawrence Berkeley National Laboratory"/>
            <person name="Steindorff A."/>
            <person name="Hensen N."/>
            <person name="Bonometti L."/>
            <person name="Westerberg I."/>
            <person name="Brannstrom I.O."/>
            <person name="Guillou S."/>
            <person name="Cros-Aarteil S."/>
            <person name="Calhoun S."/>
            <person name="Haridas S."/>
            <person name="Kuo A."/>
            <person name="Mondo S."/>
            <person name="Pangilinan J."/>
            <person name="Riley R."/>
            <person name="Labutti K."/>
            <person name="Andreopoulos B."/>
            <person name="Lipzen A."/>
            <person name="Chen C."/>
            <person name="Yanf M."/>
            <person name="Daum C."/>
            <person name="Ng V."/>
            <person name="Clum A."/>
            <person name="Ohm R."/>
            <person name="Martin F."/>
            <person name="Silar P."/>
            <person name="Natvig D."/>
            <person name="Lalanne C."/>
            <person name="Gautier V."/>
            <person name="Ament-Velasquez S.L."/>
            <person name="Kruys A."/>
            <person name="Hutchinson M.I."/>
            <person name="Powell A.J."/>
            <person name="Barry K."/>
            <person name="Miller A.N."/>
            <person name="Grigoriev I.V."/>
            <person name="Debuchy R."/>
            <person name="Gladieux P."/>
            <person name="Thoren M.H."/>
            <person name="Johannesson H."/>
        </authorList>
    </citation>
    <scope>NUCLEOTIDE SEQUENCE</scope>
    <source>
        <strain evidence="2">PSN293</strain>
    </source>
</reference>
<name>A0AAN6XX17_9PEZI</name>
<keyword evidence="1" id="KW-0732">Signal</keyword>
<evidence type="ECO:0000313" key="3">
    <source>
        <dbReference type="Proteomes" id="UP001301769"/>
    </source>
</evidence>
<comment type="caution">
    <text evidence="2">The sequence shown here is derived from an EMBL/GenBank/DDBJ whole genome shotgun (WGS) entry which is preliminary data.</text>
</comment>
<organism evidence="2 3">
    <name type="scientific">Rhypophila decipiens</name>
    <dbReference type="NCBI Taxonomy" id="261697"/>
    <lineage>
        <taxon>Eukaryota</taxon>
        <taxon>Fungi</taxon>
        <taxon>Dikarya</taxon>
        <taxon>Ascomycota</taxon>
        <taxon>Pezizomycotina</taxon>
        <taxon>Sordariomycetes</taxon>
        <taxon>Sordariomycetidae</taxon>
        <taxon>Sordariales</taxon>
        <taxon>Naviculisporaceae</taxon>
        <taxon>Rhypophila</taxon>
    </lineage>
</organism>
<gene>
    <name evidence="2" type="ORF">QBC37DRAFT_379286</name>
</gene>
<dbReference type="SUPFAM" id="SSF50494">
    <property type="entry name" value="Trypsin-like serine proteases"/>
    <property type="match status" value="1"/>
</dbReference>
<dbReference type="AlphaFoldDB" id="A0AAN6XX17"/>
<keyword evidence="3" id="KW-1185">Reference proteome</keyword>
<dbReference type="EMBL" id="MU858252">
    <property type="protein sequence ID" value="KAK4208243.1"/>
    <property type="molecule type" value="Genomic_DNA"/>
</dbReference>
<evidence type="ECO:0000313" key="2">
    <source>
        <dbReference type="EMBL" id="KAK4208243.1"/>
    </source>
</evidence>
<feature type="chain" id="PRO_5042923923" evidence="1">
    <location>
        <begin position="22"/>
        <end position="303"/>
    </location>
</feature>
<feature type="signal peptide" evidence="1">
    <location>
        <begin position="1"/>
        <end position="21"/>
    </location>
</feature>
<reference evidence="2" key="1">
    <citation type="journal article" date="2023" name="Mol. Phylogenet. Evol.">
        <title>Genome-scale phylogeny and comparative genomics of the fungal order Sordariales.</title>
        <authorList>
            <person name="Hensen N."/>
            <person name="Bonometti L."/>
            <person name="Westerberg I."/>
            <person name="Brannstrom I.O."/>
            <person name="Guillou S."/>
            <person name="Cros-Aarteil S."/>
            <person name="Calhoun S."/>
            <person name="Haridas S."/>
            <person name="Kuo A."/>
            <person name="Mondo S."/>
            <person name="Pangilinan J."/>
            <person name="Riley R."/>
            <person name="LaButti K."/>
            <person name="Andreopoulos B."/>
            <person name="Lipzen A."/>
            <person name="Chen C."/>
            <person name="Yan M."/>
            <person name="Daum C."/>
            <person name="Ng V."/>
            <person name="Clum A."/>
            <person name="Steindorff A."/>
            <person name="Ohm R.A."/>
            <person name="Martin F."/>
            <person name="Silar P."/>
            <person name="Natvig D.O."/>
            <person name="Lalanne C."/>
            <person name="Gautier V."/>
            <person name="Ament-Velasquez S.L."/>
            <person name="Kruys A."/>
            <person name="Hutchinson M.I."/>
            <person name="Powell A.J."/>
            <person name="Barry K."/>
            <person name="Miller A.N."/>
            <person name="Grigoriev I.V."/>
            <person name="Debuchy R."/>
            <person name="Gladieux P."/>
            <person name="Hiltunen Thoren M."/>
            <person name="Johannesson H."/>
        </authorList>
    </citation>
    <scope>NUCLEOTIDE SEQUENCE</scope>
    <source>
        <strain evidence="2">PSN293</strain>
    </source>
</reference>
<dbReference type="InterPro" id="IPR043504">
    <property type="entry name" value="Peptidase_S1_PA_chymotrypsin"/>
</dbReference>
<sequence length="303" mass="32834">MVHINFLLGALSLTAILGVLAAPNATDKKPTAFPIGTLSPEELQITNQKNAKSRAKDPIEVIYTKSDLAGFPTISSPGSGIPANTTTTANEEDELSRRWIYPPDDRELWPHTYYPWSAPGRFTRGGGFCSGVLFRPCWFAPSYYDGERLGGSDVTAFIRLASPPPSAADGWTVCSQLEDWAIAILRDPIGDSNGWFQSRTFNCPAERNHGKLYHIGYPGDLGGQRPYRLQAIAAVNCDSCNQYGPLLTYADVMGGQSGGPLWALEDGGVRNVVGTLSLMGEYSSFAGGDYMVQAINRARADFP</sequence>
<dbReference type="Gene3D" id="2.40.10.10">
    <property type="entry name" value="Trypsin-like serine proteases"/>
    <property type="match status" value="2"/>
</dbReference>